<feature type="transmembrane region" description="Helical" evidence="5">
    <location>
        <begin position="297"/>
        <end position="315"/>
    </location>
</feature>
<dbReference type="SUPFAM" id="SSF103473">
    <property type="entry name" value="MFS general substrate transporter"/>
    <property type="match status" value="1"/>
</dbReference>
<dbReference type="EMBL" id="JBFALK010000042">
    <property type="protein sequence ID" value="MEV0975069.1"/>
    <property type="molecule type" value="Genomic_DNA"/>
</dbReference>
<dbReference type="InterPro" id="IPR020846">
    <property type="entry name" value="MFS_dom"/>
</dbReference>
<feature type="transmembrane region" description="Helical" evidence="5">
    <location>
        <begin position="321"/>
        <end position="338"/>
    </location>
</feature>
<evidence type="ECO:0000256" key="4">
    <source>
        <dbReference type="ARBA" id="ARBA00023136"/>
    </source>
</evidence>
<evidence type="ECO:0000256" key="2">
    <source>
        <dbReference type="ARBA" id="ARBA00022692"/>
    </source>
</evidence>
<dbReference type="InterPro" id="IPR005829">
    <property type="entry name" value="Sugar_transporter_CS"/>
</dbReference>
<evidence type="ECO:0000313" key="8">
    <source>
        <dbReference type="Proteomes" id="UP001551675"/>
    </source>
</evidence>
<evidence type="ECO:0000256" key="3">
    <source>
        <dbReference type="ARBA" id="ARBA00022989"/>
    </source>
</evidence>
<dbReference type="InterPro" id="IPR036259">
    <property type="entry name" value="MFS_trans_sf"/>
</dbReference>
<feature type="transmembrane region" description="Helical" evidence="5">
    <location>
        <begin position="226"/>
        <end position="248"/>
    </location>
</feature>
<gene>
    <name evidence="7" type="ORF">AB0I59_41310</name>
</gene>
<dbReference type="PANTHER" id="PTHR23528:SF1">
    <property type="entry name" value="MAJOR FACILITATOR SUPERFAMILY (MFS) PROFILE DOMAIN-CONTAINING PROTEIN"/>
    <property type="match status" value="1"/>
</dbReference>
<evidence type="ECO:0000256" key="5">
    <source>
        <dbReference type="SAM" id="Phobius"/>
    </source>
</evidence>
<evidence type="ECO:0000259" key="6">
    <source>
        <dbReference type="PROSITE" id="PS50850"/>
    </source>
</evidence>
<keyword evidence="3 5" id="KW-1133">Transmembrane helix</keyword>
<proteinExistence type="predicted"/>
<dbReference type="PANTHER" id="PTHR23528">
    <property type="match status" value="1"/>
</dbReference>
<dbReference type="RefSeq" id="WP_358142373.1">
    <property type="nucleotide sequence ID" value="NZ_JBFALK010000042.1"/>
</dbReference>
<accession>A0ABV3GTY4</accession>
<keyword evidence="4 5" id="KW-0472">Membrane</keyword>
<protein>
    <submittedName>
        <fullName evidence="7">MFS transporter</fullName>
    </submittedName>
</protein>
<keyword evidence="2 5" id="KW-0812">Transmembrane</keyword>
<dbReference type="Proteomes" id="UP001551675">
    <property type="component" value="Unassembled WGS sequence"/>
</dbReference>
<evidence type="ECO:0000313" key="7">
    <source>
        <dbReference type="EMBL" id="MEV0975069.1"/>
    </source>
</evidence>
<feature type="transmembrane region" description="Helical" evidence="5">
    <location>
        <begin position="388"/>
        <end position="406"/>
    </location>
</feature>
<feature type="transmembrane region" description="Helical" evidence="5">
    <location>
        <begin position="86"/>
        <end position="103"/>
    </location>
</feature>
<feature type="transmembrane region" description="Helical" evidence="5">
    <location>
        <begin position="175"/>
        <end position="194"/>
    </location>
</feature>
<feature type="transmembrane region" description="Helical" evidence="5">
    <location>
        <begin position="146"/>
        <end position="169"/>
    </location>
</feature>
<dbReference type="Gene3D" id="1.20.1250.20">
    <property type="entry name" value="MFS general substrate transporter like domains"/>
    <property type="match status" value="2"/>
</dbReference>
<comment type="caution">
    <text evidence="7">The sequence shown here is derived from an EMBL/GenBank/DDBJ whole genome shotgun (WGS) entry which is preliminary data.</text>
</comment>
<evidence type="ECO:0000256" key="1">
    <source>
        <dbReference type="ARBA" id="ARBA00004651"/>
    </source>
</evidence>
<name>A0ABV3GTY4_MICGL</name>
<dbReference type="PROSITE" id="PS00216">
    <property type="entry name" value="SUGAR_TRANSPORT_1"/>
    <property type="match status" value="1"/>
</dbReference>
<feature type="domain" description="Major facilitator superfamily (MFS) profile" evidence="6">
    <location>
        <begin position="15"/>
        <end position="410"/>
    </location>
</feature>
<keyword evidence="8" id="KW-1185">Reference proteome</keyword>
<dbReference type="PROSITE" id="PS50850">
    <property type="entry name" value="MFS"/>
    <property type="match status" value="1"/>
</dbReference>
<reference evidence="7 8" key="1">
    <citation type="submission" date="2024-06" db="EMBL/GenBank/DDBJ databases">
        <title>The Natural Products Discovery Center: Release of the First 8490 Sequenced Strains for Exploring Actinobacteria Biosynthetic Diversity.</title>
        <authorList>
            <person name="Kalkreuter E."/>
            <person name="Kautsar S.A."/>
            <person name="Yang D."/>
            <person name="Bader C.D."/>
            <person name="Teijaro C.N."/>
            <person name="Fluegel L."/>
            <person name="Davis C.M."/>
            <person name="Simpson J.R."/>
            <person name="Lauterbach L."/>
            <person name="Steele A.D."/>
            <person name="Gui C."/>
            <person name="Meng S."/>
            <person name="Li G."/>
            <person name="Viehrig K."/>
            <person name="Ye F."/>
            <person name="Su P."/>
            <person name="Kiefer A.F."/>
            <person name="Nichols A."/>
            <person name="Cepeda A.J."/>
            <person name="Yan W."/>
            <person name="Fan B."/>
            <person name="Jiang Y."/>
            <person name="Adhikari A."/>
            <person name="Zheng C.-J."/>
            <person name="Schuster L."/>
            <person name="Cowan T.M."/>
            <person name="Smanski M.J."/>
            <person name="Chevrette M.G."/>
            <person name="De Carvalho L.P.S."/>
            <person name="Shen B."/>
        </authorList>
    </citation>
    <scope>NUCLEOTIDE SEQUENCE [LARGE SCALE GENOMIC DNA]</scope>
    <source>
        <strain evidence="7 8">NPDC050100</strain>
    </source>
</reference>
<sequence length="410" mass="42746">MSRAKEAVPVSLRRLFLTVPFVGAAAPLAYATSGYFLPIQVQAIDDGAKVGNLALINTLSACAAMVAQPVIGLLSDRTRTRFGARAPWMVAGAAIGFAALLLAGQASTVALLIVAMMLVQFGFNAFQGPLGAIMPDRVPTRLRGRYSTLIGLGQVLGAILGPVLASLFLSRIPTGYATFSVVVLAVILLFIVLNRDPGNRDLARPPFSAAAFLKAFWVNPVRHPDFFWAFLGRILIFGGYYMALTYSFYIAQDYLGLDAEEAARLTPLLGLAGVPGFLVAIAVSGPLSDRMGRRKPLTLTGGLVISLSALVPLLTPTAAGMFLSAIVATIGFGVFISVDQALVSEVLPSRDDFAKDLGVLNLAATLPNTVAPAAAGAVVSAFGGYGPLYGAVAIITVLGALAVLPIKGVR</sequence>
<feature type="transmembrane region" description="Helical" evidence="5">
    <location>
        <begin position="359"/>
        <end position="382"/>
    </location>
</feature>
<dbReference type="Pfam" id="PF07690">
    <property type="entry name" value="MFS_1"/>
    <property type="match status" value="1"/>
</dbReference>
<feature type="transmembrane region" description="Helical" evidence="5">
    <location>
        <begin position="55"/>
        <end position="74"/>
    </location>
</feature>
<comment type="subcellular location">
    <subcellularLocation>
        <location evidence="1">Cell membrane</location>
        <topology evidence="1">Multi-pass membrane protein</topology>
    </subcellularLocation>
</comment>
<organism evidence="7 8">
    <name type="scientific">Microtetraspora glauca</name>
    <dbReference type="NCBI Taxonomy" id="1996"/>
    <lineage>
        <taxon>Bacteria</taxon>
        <taxon>Bacillati</taxon>
        <taxon>Actinomycetota</taxon>
        <taxon>Actinomycetes</taxon>
        <taxon>Streptosporangiales</taxon>
        <taxon>Streptosporangiaceae</taxon>
        <taxon>Microtetraspora</taxon>
    </lineage>
</organism>
<feature type="transmembrane region" description="Helical" evidence="5">
    <location>
        <begin position="268"/>
        <end position="285"/>
    </location>
</feature>
<dbReference type="InterPro" id="IPR011701">
    <property type="entry name" value="MFS"/>
</dbReference>